<evidence type="ECO:0000313" key="1">
    <source>
        <dbReference type="EMBL" id="QBH14995.1"/>
    </source>
</evidence>
<evidence type="ECO:0000313" key="4">
    <source>
        <dbReference type="Proteomes" id="UP000293902"/>
    </source>
</evidence>
<dbReference type="SUPFAM" id="SSF56112">
    <property type="entry name" value="Protein kinase-like (PK-like)"/>
    <property type="match status" value="1"/>
</dbReference>
<dbReference type="PANTHER" id="PTHR43883:SF1">
    <property type="entry name" value="GLUCONOKINASE"/>
    <property type="match status" value="1"/>
</dbReference>
<proteinExistence type="predicted"/>
<dbReference type="RefSeq" id="WP_111955048.1">
    <property type="nucleotide sequence ID" value="NZ_CP036313.1"/>
</dbReference>
<protein>
    <recommendedName>
        <fullName evidence="5">Aminoglycoside phosphotransferase</fullName>
    </recommendedName>
</protein>
<dbReference type="InterPro" id="IPR052732">
    <property type="entry name" value="Cell-binding_unc_protein"/>
</dbReference>
<dbReference type="Pfam" id="PF13671">
    <property type="entry name" value="AAA_33"/>
    <property type="match status" value="1"/>
</dbReference>
<evidence type="ECO:0000313" key="2">
    <source>
        <dbReference type="EMBL" id="RAM02758.1"/>
    </source>
</evidence>
<sequence length="523" mass="60342">MRESARQEALFKQMRTPEFYPHPVPGVTVCETHISMVFLAGDFVYKIKKSVDLKFLDFTTLEKRRHFCTREVALNCRLTNNVYLDVTKITQKGDQFYLGGDGTVVEYAVRMQKLSETDSMKQLLRSGKIGDKDINRLAMKLYEFYDSDTSDKPPNMEAAFETIRQNCDENFKQTQPLLGSLFDGDCFQSVWSRTSTFLDRQKSLFFRRMENKWFRDCHGDLRTGHIYFTDTGIQIIDCIEFNDRFRYIDVGADLAFLAMDMEFLEFSALAEKFLLAYAGYSHDPEVYVLINFYKCYRAMVRFKVNCIRLQAHDVSGEERNKLLEQTKKYLALSDRYADRFSRPRIWVTCGMPASGKSTLAQALSLALNIRSINSDVVRKKIFPAPPTDPENMPFEKGMYSETATSKTYDTLLVLAKKEVLKGNSVTIDASFSREKYRKQVISLAEKLGAGIVFIECTVSDPVLQERLIMRNGRNTISDARISHFQSFKNRFEPIQKIEADRHLKVNTEASMDACLSKILPRML</sequence>
<name>A0A328FDR7_9BACT</name>
<dbReference type="Proteomes" id="UP000293902">
    <property type="component" value="Chromosome"/>
</dbReference>
<reference evidence="2 3" key="1">
    <citation type="submission" date="2018-06" db="EMBL/GenBank/DDBJ databases">
        <title>Complete Genome Sequence of Desulfobacter hydrogenophilus (DSM3380).</title>
        <authorList>
            <person name="Marietou A."/>
            <person name="Schreiber L."/>
            <person name="Marshall I."/>
            <person name="Jorgensen B."/>
        </authorList>
    </citation>
    <scope>NUCLEOTIDE SEQUENCE [LARGE SCALE GENOMIC DNA]</scope>
    <source>
        <strain evidence="2 3">DSM 3380</strain>
    </source>
</reference>
<organism evidence="2 3">
    <name type="scientific">Desulfobacter hydrogenophilus</name>
    <dbReference type="NCBI Taxonomy" id="2291"/>
    <lineage>
        <taxon>Bacteria</taxon>
        <taxon>Pseudomonadati</taxon>
        <taxon>Thermodesulfobacteriota</taxon>
        <taxon>Desulfobacteria</taxon>
        <taxon>Desulfobacterales</taxon>
        <taxon>Desulfobacteraceae</taxon>
        <taxon>Desulfobacter</taxon>
    </lineage>
</organism>
<gene>
    <name evidence="2" type="ORF">DO021_06895</name>
    <name evidence="1" type="ORF">EYB58_19965</name>
</gene>
<dbReference type="SUPFAM" id="SSF52540">
    <property type="entry name" value="P-loop containing nucleoside triphosphate hydrolases"/>
    <property type="match status" value="1"/>
</dbReference>
<dbReference type="EMBL" id="QLNI01000011">
    <property type="protein sequence ID" value="RAM02758.1"/>
    <property type="molecule type" value="Genomic_DNA"/>
</dbReference>
<reference evidence="1 4" key="2">
    <citation type="submission" date="2019-02" db="EMBL/GenBank/DDBJ databases">
        <title>Complete genome sequence of Desulfobacter hydrogenophilus AcRS1.</title>
        <authorList>
            <person name="Marietou A."/>
            <person name="Lund M.B."/>
            <person name="Marshall I.P.G."/>
            <person name="Schreiber L."/>
            <person name="Jorgensen B."/>
        </authorList>
    </citation>
    <scope>NUCLEOTIDE SEQUENCE [LARGE SCALE GENOMIC DNA]</scope>
    <source>
        <strain evidence="1 4">AcRS1</strain>
    </source>
</reference>
<dbReference type="InterPro" id="IPR027417">
    <property type="entry name" value="P-loop_NTPase"/>
</dbReference>
<dbReference type="PANTHER" id="PTHR43883">
    <property type="entry name" value="SLR0207 PROTEIN"/>
    <property type="match status" value="1"/>
</dbReference>
<dbReference type="AlphaFoldDB" id="A0A328FDR7"/>
<dbReference type="Proteomes" id="UP000248798">
    <property type="component" value="Unassembled WGS sequence"/>
</dbReference>
<evidence type="ECO:0000313" key="3">
    <source>
        <dbReference type="Proteomes" id="UP000248798"/>
    </source>
</evidence>
<dbReference type="OrthoDB" id="9810277at2"/>
<evidence type="ECO:0008006" key="5">
    <source>
        <dbReference type="Google" id="ProtNLM"/>
    </source>
</evidence>
<keyword evidence="4" id="KW-1185">Reference proteome</keyword>
<dbReference type="Gene3D" id="3.40.50.300">
    <property type="entry name" value="P-loop containing nucleotide triphosphate hydrolases"/>
    <property type="match status" value="1"/>
</dbReference>
<accession>A0A328FDR7</accession>
<dbReference type="EMBL" id="CP036313">
    <property type="protein sequence ID" value="QBH14995.1"/>
    <property type="molecule type" value="Genomic_DNA"/>
</dbReference>
<dbReference type="InterPro" id="IPR011009">
    <property type="entry name" value="Kinase-like_dom_sf"/>
</dbReference>